<evidence type="ECO:0000313" key="1">
    <source>
        <dbReference type="EMBL" id="KAL0103819.1"/>
    </source>
</evidence>
<reference evidence="1 2" key="1">
    <citation type="submission" date="2023-03" db="EMBL/GenBank/DDBJ databases">
        <title>High recombination rates correlate with genetic variation in Cardiocondyla obscurior ants.</title>
        <authorList>
            <person name="Errbii M."/>
        </authorList>
    </citation>
    <scope>NUCLEOTIDE SEQUENCE [LARGE SCALE GENOMIC DNA]</scope>
    <source>
        <strain evidence="1">Alpha-2009</strain>
        <tissue evidence="1">Whole body</tissue>
    </source>
</reference>
<organism evidence="1 2">
    <name type="scientific">Cardiocondyla obscurior</name>
    <dbReference type="NCBI Taxonomy" id="286306"/>
    <lineage>
        <taxon>Eukaryota</taxon>
        <taxon>Metazoa</taxon>
        <taxon>Ecdysozoa</taxon>
        <taxon>Arthropoda</taxon>
        <taxon>Hexapoda</taxon>
        <taxon>Insecta</taxon>
        <taxon>Pterygota</taxon>
        <taxon>Neoptera</taxon>
        <taxon>Endopterygota</taxon>
        <taxon>Hymenoptera</taxon>
        <taxon>Apocrita</taxon>
        <taxon>Aculeata</taxon>
        <taxon>Formicoidea</taxon>
        <taxon>Formicidae</taxon>
        <taxon>Myrmicinae</taxon>
        <taxon>Cardiocondyla</taxon>
    </lineage>
</organism>
<comment type="caution">
    <text evidence="1">The sequence shown here is derived from an EMBL/GenBank/DDBJ whole genome shotgun (WGS) entry which is preliminary data.</text>
</comment>
<dbReference type="EMBL" id="JADYXP020000021">
    <property type="protein sequence ID" value="KAL0103819.1"/>
    <property type="molecule type" value="Genomic_DNA"/>
</dbReference>
<dbReference type="AlphaFoldDB" id="A0AAW2EN24"/>
<gene>
    <name evidence="1" type="ORF">PUN28_017856</name>
</gene>
<evidence type="ECO:0000313" key="2">
    <source>
        <dbReference type="Proteomes" id="UP001430953"/>
    </source>
</evidence>
<sequence length="119" mass="12694">MSHFQGVSCNTYSKKPLAISYRANRIAINAVVYARLRNIAKCLVALTGAQSFGVGLAGAVGIARTQGSRDSVMWTIPLDRGTLCHPSLVAQRKRPRPAFSPPGALPPGAIYQCAIKLKS</sequence>
<proteinExistence type="predicted"/>
<protein>
    <submittedName>
        <fullName evidence="1">Uncharacterized protein</fullName>
    </submittedName>
</protein>
<name>A0AAW2EN24_9HYME</name>
<keyword evidence="2" id="KW-1185">Reference proteome</keyword>
<accession>A0AAW2EN24</accession>
<dbReference type="Proteomes" id="UP001430953">
    <property type="component" value="Unassembled WGS sequence"/>
</dbReference>